<accession>A0ACC2USL6</accession>
<proteinExistence type="predicted"/>
<evidence type="ECO:0000313" key="2">
    <source>
        <dbReference type="Proteomes" id="UP001165960"/>
    </source>
</evidence>
<protein>
    <submittedName>
        <fullName evidence="1">Uncharacterized protein</fullName>
    </submittedName>
</protein>
<comment type="caution">
    <text evidence="1">The sequence shown here is derived from an EMBL/GenBank/DDBJ whole genome shotgun (WGS) entry which is preliminary data.</text>
</comment>
<evidence type="ECO:0000313" key="1">
    <source>
        <dbReference type="EMBL" id="KAJ9089501.1"/>
    </source>
</evidence>
<gene>
    <name evidence="1" type="ORF">DSO57_1012419</name>
</gene>
<organism evidence="1 2">
    <name type="scientific">Entomophthora muscae</name>
    <dbReference type="NCBI Taxonomy" id="34485"/>
    <lineage>
        <taxon>Eukaryota</taxon>
        <taxon>Fungi</taxon>
        <taxon>Fungi incertae sedis</taxon>
        <taxon>Zoopagomycota</taxon>
        <taxon>Entomophthoromycotina</taxon>
        <taxon>Entomophthoromycetes</taxon>
        <taxon>Entomophthorales</taxon>
        <taxon>Entomophthoraceae</taxon>
        <taxon>Entomophthora</taxon>
    </lineage>
</organism>
<keyword evidence="2" id="KW-1185">Reference proteome</keyword>
<name>A0ACC2USL6_9FUNG</name>
<sequence length="148" mass="16776">MDYDKMMGSHVSNVKLGKVERLAVLGRNSDVKTVNCPAFVEETDGERRSLKLTSIKTMREDGSIKPEGGESEHGPALDCNRDFKKEEYSRSVEVKNEEPRSRIKINDGKAKHLSALDCNRKAKAEINSVKVKDKERRRVLDFKSQPDL</sequence>
<reference evidence="1" key="1">
    <citation type="submission" date="2022-04" db="EMBL/GenBank/DDBJ databases">
        <title>Genome of the entomopathogenic fungus Entomophthora muscae.</title>
        <authorList>
            <person name="Elya C."/>
            <person name="Lovett B.R."/>
            <person name="Lee E."/>
            <person name="Macias A.M."/>
            <person name="Hajek A.E."/>
            <person name="De Bivort B.L."/>
            <person name="Kasson M.T."/>
            <person name="De Fine Licht H.H."/>
            <person name="Stajich J.E."/>
        </authorList>
    </citation>
    <scope>NUCLEOTIDE SEQUENCE</scope>
    <source>
        <strain evidence="1">Berkeley</strain>
    </source>
</reference>
<dbReference type="Proteomes" id="UP001165960">
    <property type="component" value="Unassembled WGS sequence"/>
</dbReference>
<dbReference type="EMBL" id="QTSX02000044">
    <property type="protein sequence ID" value="KAJ9089501.1"/>
    <property type="molecule type" value="Genomic_DNA"/>
</dbReference>